<proteinExistence type="predicted"/>
<evidence type="ECO:0000313" key="1">
    <source>
        <dbReference type="EMBL" id="GGI23624.1"/>
    </source>
</evidence>
<dbReference type="Proteomes" id="UP000625079">
    <property type="component" value="Unassembled WGS sequence"/>
</dbReference>
<dbReference type="EMBL" id="BMHC01000003">
    <property type="protein sequence ID" value="GGI23624.1"/>
    <property type="molecule type" value="Genomic_DNA"/>
</dbReference>
<gene>
    <name evidence="1" type="ORF">GCM10010987_25330</name>
</gene>
<organism evidence="1 2">
    <name type="scientific">Bradyrhizobium guangdongense</name>
    <dbReference type="NCBI Taxonomy" id="1325090"/>
    <lineage>
        <taxon>Bacteria</taxon>
        <taxon>Pseudomonadati</taxon>
        <taxon>Pseudomonadota</taxon>
        <taxon>Alphaproteobacteria</taxon>
        <taxon>Hyphomicrobiales</taxon>
        <taxon>Nitrobacteraceae</taxon>
        <taxon>Bradyrhizobium</taxon>
    </lineage>
</organism>
<evidence type="ECO:0000313" key="2">
    <source>
        <dbReference type="Proteomes" id="UP000625079"/>
    </source>
</evidence>
<sequence length="71" mass="8414">MELRHFTQKKAQPIIAASNLKWKVDPRHRFAWPKASIMIANDRALMEAPYQTWLAEDLQREKGRARMHPKC</sequence>
<accession>A0AA87W2Z3</accession>
<reference evidence="1" key="2">
    <citation type="submission" date="2022-12" db="EMBL/GenBank/DDBJ databases">
        <authorList>
            <person name="Sun Q."/>
            <person name="Zhou Y."/>
        </authorList>
    </citation>
    <scope>NUCLEOTIDE SEQUENCE</scope>
    <source>
        <strain evidence="1">CGMCC 1.15034</strain>
    </source>
</reference>
<dbReference type="AlphaFoldDB" id="A0AA87W2Z3"/>
<name>A0AA87W2Z3_9BRAD</name>
<comment type="caution">
    <text evidence="1">The sequence shown here is derived from an EMBL/GenBank/DDBJ whole genome shotgun (WGS) entry which is preliminary data.</text>
</comment>
<protein>
    <submittedName>
        <fullName evidence="1">Uncharacterized protein</fullName>
    </submittedName>
</protein>
<reference evidence="1" key="1">
    <citation type="journal article" date="2014" name="Int. J. Syst. Evol. Microbiol.">
        <title>Complete genome sequence of Corynebacterium casei LMG S-19264T (=DSM 44701T), isolated from a smear-ripened cheese.</title>
        <authorList>
            <consortium name="US DOE Joint Genome Institute (JGI-PGF)"/>
            <person name="Walter F."/>
            <person name="Albersmeier A."/>
            <person name="Kalinowski J."/>
            <person name="Ruckert C."/>
        </authorList>
    </citation>
    <scope>NUCLEOTIDE SEQUENCE</scope>
    <source>
        <strain evidence="1">CGMCC 1.15034</strain>
    </source>
</reference>